<accession>A0ABN8NBM6</accession>
<evidence type="ECO:0000313" key="2">
    <source>
        <dbReference type="Proteomes" id="UP001159405"/>
    </source>
</evidence>
<organism evidence="1 2">
    <name type="scientific">Porites lobata</name>
    <dbReference type="NCBI Taxonomy" id="104759"/>
    <lineage>
        <taxon>Eukaryota</taxon>
        <taxon>Metazoa</taxon>
        <taxon>Cnidaria</taxon>
        <taxon>Anthozoa</taxon>
        <taxon>Hexacorallia</taxon>
        <taxon>Scleractinia</taxon>
        <taxon>Fungiina</taxon>
        <taxon>Poritidae</taxon>
        <taxon>Porites</taxon>
    </lineage>
</organism>
<proteinExistence type="predicted"/>
<evidence type="ECO:0000313" key="1">
    <source>
        <dbReference type="EMBL" id="CAH3044779.1"/>
    </source>
</evidence>
<protein>
    <submittedName>
        <fullName evidence="1">Uncharacterized protein</fullName>
    </submittedName>
</protein>
<name>A0ABN8NBM6_9CNID</name>
<comment type="caution">
    <text evidence="1">The sequence shown here is derived from an EMBL/GenBank/DDBJ whole genome shotgun (WGS) entry which is preliminary data.</text>
</comment>
<dbReference type="EMBL" id="CALNXK010000012">
    <property type="protein sequence ID" value="CAH3044779.1"/>
    <property type="molecule type" value="Genomic_DNA"/>
</dbReference>
<gene>
    <name evidence="1" type="ORF">PLOB_00004461</name>
</gene>
<dbReference type="Proteomes" id="UP001159405">
    <property type="component" value="Unassembled WGS sequence"/>
</dbReference>
<reference evidence="1 2" key="1">
    <citation type="submission" date="2022-05" db="EMBL/GenBank/DDBJ databases">
        <authorList>
            <consortium name="Genoscope - CEA"/>
            <person name="William W."/>
        </authorList>
    </citation>
    <scope>NUCLEOTIDE SEQUENCE [LARGE SCALE GENOMIC DNA]</scope>
</reference>
<sequence>MIRNYLKLNQDKTDLVVISSRFHPMPDIGHITVGSECIAPRDSVRNLGFKYLVVPRSRLKTYGDRAFSIAGPKLWNDLPLEIRKCASVATFKQSLKTFLFKLAYRL</sequence>
<keyword evidence="2" id="KW-1185">Reference proteome</keyword>